<protein>
    <submittedName>
        <fullName evidence="2">Crp/Fnr family transcriptional regulator</fullName>
    </submittedName>
</protein>
<name>A0ABT4PJG9_9BACT</name>
<reference evidence="2" key="1">
    <citation type="submission" date="2022-12" db="EMBL/GenBank/DDBJ databases">
        <title>Phocaeicola acetigenes sp. nov., isolated feces from a healthy human.</title>
        <authorList>
            <person name="Do H."/>
            <person name="Ha Y.B."/>
            <person name="Kim J.-S."/>
            <person name="Suh M.K."/>
            <person name="Kim H.S."/>
            <person name="Lee J.-S."/>
        </authorList>
    </citation>
    <scope>NUCLEOTIDE SEQUENCE</scope>
    <source>
        <strain evidence="2">KGMB11183</strain>
    </source>
</reference>
<dbReference type="InterPro" id="IPR000595">
    <property type="entry name" value="cNMP-bd_dom"/>
</dbReference>
<proteinExistence type="predicted"/>
<dbReference type="PROSITE" id="PS50042">
    <property type="entry name" value="CNMP_BINDING_3"/>
    <property type="match status" value="1"/>
</dbReference>
<comment type="caution">
    <text evidence="2">The sequence shown here is derived from an EMBL/GenBank/DDBJ whole genome shotgun (WGS) entry which is preliminary data.</text>
</comment>
<dbReference type="RefSeq" id="WP_269878485.1">
    <property type="nucleotide sequence ID" value="NZ_JAPZVM010000009.1"/>
</dbReference>
<dbReference type="EMBL" id="JAPZVM010000009">
    <property type="protein sequence ID" value="MCZ8373178.1"/>
    <property type="molecule type" value="Genomic_DNA"/>
</dbReference>
<dbReference type="Proteomes" id="UP001141933">
    <property type="component" value="Unassembled WGS sequence"/>
</dbReference>
<organism evidence="2 3">
    <name type="scientific">Phocaeicola acetigenes</name>
    <dbReference type="NCBI Taxonomy" id="3016083"/>
    <lineage>
        <taxon>Bacteria</taxon>
        <taxon>Pseudomonadati</taxon>
        <taxon>Bacteroidota</taxon>
        <taxon>Bacteroidia</taxon>
        <taxon>Bacteroidales</taxon>
        <taxon>Bacteroidaceae</taxon>
        <taxon>Phocaeicola</taxon>
    </lineage>
</organism>
<accession>A0ABT4PJG9</accession>
<dbReference type="InterPro" id="IPR018490">
    <property type="entry name" value="cNMP-bd_dom_sf"/>
</dbReference>
<gene>
    <name evidence="2" type="ORF">O6P32_10750</name>
</gene>
<sequence>MEDFVALFCRKYQWPVQMVMMLMEKMERVVYTRGECLVREGELNTDFHLIAEGIWRGHYLRDGVDLSVWFASRGEALFSTWGYVAGRPARVTIEAMSTSTIYRIPKAKLEAFFSSSVECANLGRRLFEHDFMTFEEELINGGATQAKERYLALLERNPQLLQHVPLKHIASYLYVTPQSLSRIRSELVKNKK</sequence>
<dbReference type="InterPro" id="IPR014710">
    <property type="entry name" value="RmlC-like_jellyroll"/>
</dbReference>
<evidence type="ECO:0000259" key="1">
    <source>
        <dbReference type="PROSITE" id="PS50042"/>
    </source>
</evidence>
<dbReference type="SUPFAM" id="SSF51206">
    <property type="entry name" value="cAMP-binding domain-like"/>
    <property type="match status" value="1"/>
</dbReference>
<dbReference type="CDD" id="cd00038">
    <property type="entry name" value="CAP_ED"/>
    <property type="match status" value="1"/>
</dbReference>
<keyword evidence="3" id="KW-1185">Reference proteome</keyword>
<dbReference type="Gene3D" id="2.60.120.10">
    <property type="entry name" value="Jelly Rolls"/>
    <property type="match status" value="1"/>
</dbReference>
<evidence type="ECO:0000313" key="3">
    <source>
        <dbReference type="Proteomes" id="UP001141933"/>
    </source>
</evidence>
<evidence type="ECO:0000313" key="2">
    <source>
        <dbReference type="EMBL" id="MCZ8373178.1"/>
    </source>
</evidence>
<feature type="domain" description="Cyclic nucleotide-binding" evidence="1">
    <location>
        <begin position="22"/>
        <end position="110"/>
    </location>
</feature>
<dbReference type="Pfam" id="PF00027">
    <property type="entry name" value="cNMP_binding"/>
    <property type="match status" value="1"/>
</dbReference>